<keyword evidence="2" id="KW-0472">Membrane</keyword>
<feature type="transmembrane region" description="Helical" evidence="2">
    <location>
        <begin position="271"/>
        <end position="297"/>
    </location>
</feature>
<feature type="transmembrane region" description="Helical" evidence="2">
    <location>
        <begin position="145"/>
        <end position="178"/>
    </location>
</feature>
<dbReference type="GeneID" id="84573579"/>
<name>A0A8B4H7P8_9CORY</name>
<dbReference type="EMBL" id="UARK01000011">
    <property type="protein sequence ID" value="SPW28621.1"/>
    <property type="molecule type" value="Genomic_DNA"/>
</dbReference>
<keyword evidence="2" id="KW-1133">Transmembrane helix</keyword>
<accession>A0A8B4H7P8</accession>
<feature type="transmembrane region" description="Helical" evidence="2">
    <location>
        <begin position="226"/>
        <end position="244"/>
    </location>
</feature>
<keyword evidence="2" id="KW-0812">Transmembrane</keyword>
<dbReference type="Proteomes" id="UP000249886">
    <property type="component" value="Unassembled WGS sequence"/>
</dbReference>
<gene>
    <name evidence="3" type="ORF">NCTC10254_01567</name>
</gene>
<dbReference type="AlphaFoldDB" id="A0A8B4H7P8"/>
<feature type="transmembrane region" description="Helical" evidence="2">
    <location>
        <begin position="104"/>
        <end position="125"/>
    </location>
</feature>
<proteinExistence type="predicted"/>
<evidence type="ECO:0000313" key="3">
    <source>
        <dbReference type="EMBL" id="SPW28621.1"/>
    </source>
</evidence>
<sequence length="306" mass="33563">MSTTHSASRITSRTATRSIRRSSVHPAAHPMPHPSKPAHASAFAATQPPLLRALRGEWSQLRFDAAGFYILLFTTVITVAWSAASSNLVIRYGGEDAAPSARAAISGVFQFAMYGLFIWIARYLLREERTGFAKLKLLSLPNRFAIWVAKWVWLTIIAIASMMVMAVLSTAVTLGSLALTDQPWQRFVGASAAEYLKLGVMITIIAVGTVAFGVAVAIFTNNLSSALTMLFMWVLVIEGMLNGADESTRILYSLLPFKNGTRVFENPPMEWFMWNSTVSVGYFLVVTIGLAALAIAFNKSKMTRDE</sequence>
<comment type="caution">
    <text evidence="3">The sequence shown here is derived from an EMBL/GenBank/DDBJ whole genome shotgun (WGS) entry which is preliminary data.</text>
</comment>
<evidence type="ECO:0000256" key="1">
    <source>
        <dbReference type="SAM" id="MobiDB-lite"/>
    </source>
</evidence>
<evidence type="ECO:0000256" key="2">
    <source>
        <dbReference type="SAM" id="Phobius"/>
    </source>
</evidence>
<organism evidence="3 4">
    <name type="scientific">Corynebacterium matruchotii</name>
    <dbReference type="NCBI Taxonomy" id="43768"/>
    <lineage>
        <taxon>Bacteria</taxon>
        <taxon>Bacillati</taxon>
        <taxon>Actinomycetota</taxon>
        <taxon>Actinomycetes</taxon>
        <taxon>Mycobacteriales</taxon>
        <taxon>Corynebacteriaceae</taxon>
        <taxon>Corynebacterium</taxon>
    </lineage>
</organism>
<feature type="transmembrane region" description="Helical" evidence="2">
    <location>
        <begin position="65"/>
        <end position="84"/>
    </location>
</feature>
<reference evidence="3 4" key="1">
    <citation type="submission" date="2018-06" db="EMBL/GenBank/DDBJ databases">
        <authorList>
            <consortium name="Pathogen Informatics"/>
            <person name="Doyle S."/>
        </authorList>
    </citation>
    <scope>NUCLEOTIDE SEQUENCE [LARGE SCALE GENOMIC DNA]</scope>
    <source>
        <strain evidence="3 4">NCTC10254</strain>
    </source>
</reference>
<feature type="compositionally biased region" description="Low complexity" evidence="1">
    <location>
        <begin position="1"/>
        <end position="17"/>
    </location>
</feature>
<feature type="transmembrane region" description="Helical" evidence="2">
    <location>
        <begin position="198"/>
        <end position="219"/>
    </location>
</feature>
<dbReference type="RefSeq" id="WP_225866102.1">
    <property type="nucleotide sequence ID" value="NZ_CP050134.2"/>
</dbReference>
<feature type="region of interest" description="Disordered" evidence="1">
    <location>
        <begin position="1"/>
        <end position="40"/>
    </location>
</feature>
<evidence type="ECO:0000313" key="4">
    <source>
        <dbReference type="Proteomes" id="UP000249886"/>
    </source>
</evidence>
<protein>
    <submittedName>
        <fullName evidence="3">ABC-2 family transporter protein</fullName>
    </submittedName>
</protein>